<evidence type="ECO:0000313" key="3">
    <source>
        <dbReference type="EMBL" id="PAV14997.1"/>
    </source>
</evidence>
<reference evidence="3 4" key="1">
    <citation type="journal article" date="2017" name="Mol. Ecol.">
        <title>Comparative and population genomic landscape of Phellinus noxius: A hypervariable fungus causing root rot in trees.</title>
        <authorList>
            <person name="Chung C.L."/>
            <person name="Lee T.J."/>
            <person name="Akiba M."/>
            <person name="Lee H.H."/>
            <person name="Kuo T.H."/>
            <person name="Liu D."/>
            <person name="Ke H.M."/>
            <person name="Yokoi T."/>
            <person name="Roa M.B."/>
            <person name="Lu M.J."/>
            <person name="Chang Y.Y."/>
            <person name="Ann P.J."/>
            <person name="Tsai J.N."/>
            <person name="Chen C.Y."/>
            <person name="Tzean S.S."/>
            <person name="Ota Y."/>
            <person name="Hattori T."/>
            <person name="Sahashi N."/>
            <person name="Liou R.F."/>
            <person name="Kikuchi T."/>
            <person name="Tsai I.J."/>
        </authorList>
    </citation>
    <scope>NUCLEOTIDE SEQUENCE [LARGE SCALE GENOMIC DNA]</scope>
    <source>
        <strain evidence="3 4">FFPRI411160</strain>
    </source>
</reference>
<dbReference type="EMBL" id="NBII01000011">
    <property type="protein sequence ID" value="PAV14997.1"/>
    <property type="molecule type" value="Genomic_DNA"/>
</dbReference>
<accession>A0A286U616</accession>
<dbReference type="CDD" id="cd00030">
    <property type="entry name" value="C2"/>
    <property type="match status" value="1"/>
</dbReference>
<dbReference type="OrthoDB" id="2693510at2759"/>
<dbReference type="InParanoid" id="A0A286U616"/>
<dbReference type="PROSITE" id="PS50004">
    <property type="entry name" value="C2"/>
    <property type="match status" value="1"/>
</dbReference>
<evidence type="ECO:0000313" key="4">
    <source>
        <dbReference type="Proteomes" id="UP000217199"/>
    </source>
</evidence>
<feature type="coiled-coil region" evidence="1">
    <location>
        <begin position="313"/>
        <end position="340"/>
    </location>
</feature>
<sequence length="383" mass="43472">MEASHLVISDEHMIFQLLGKQLLGFAAPRHLFVVTESRLLIDYLEAVRRAEVKDLWKKGYGFKGLFTKPDLYVKVSNDNLFQRSDIVKNSTSPTWNETFPILCSEHEQKIVIEIRHDSTLDTCVGYTEILFGESKYTGGGEVRVDLRCSKDTKAKRVGSVYITLKISDARAIATLSLEKLNKIVLRVNDITDPANVILQGDLVGTIADAAPTINALVKIVDSLADAHPYLKLAWNITSLSYKVVNGQIDFDKQVKDLVAVLTGIFVIIGDTVKIRQPLESFTRATNELLDMTIRCSLLVLEYSRHEFIGRLLHVDTKEEIREYKEKLELLRGNLDSAFARQAVVIASRRADEKLLKRLEYHLKPLYISGRIDLNVWMEHVLIY</sequence>
<gene>
    <name evidence="3" type="ORF">PNOK_0955000</name>
</gene>
<dbReference type="InterPro" id="IPR000008">
    <property type="entry name" value="C2_dom"/>
</dbReference>
<organism evidence="3 4">
    <name type="scientific">Pyrrhoderma noxium</name>
    <dbReference type="NCBI Taxonomy" id="2282107"/>
    <lineage>
        <taxon>Eukaryota</taxon>
        <taxon>Fungi</taxon>
        <taxon>Dikarya</taxon>
        <taxon>Basidiomycota</taxon>
        <taxon>Agaricomycotina</taxon>
        <taxon>Agaricomycetes</taxon>
        <taxon>Hymenochaetales</taxon>
        <taxon>Hymenochaetaceae</taxon>
        <taxon>Pyrrhoderma</taxon>
    </lineage>
</organism>
<comment type="caution">
    <text evidence="3">The sequence shown here is derived from an EMBL/GenBank/DDBJ whole genome shotgun (WGS) entry which is preliminary data.</text>
</comment>
<name>A0A286U616_9AGAM</name>
<dbReference type="Gene3D" id="2.60.40.150">
    <property type="entry name" value="C2 domain"/>
    <property type="match status" value="1"/>
</dbReference>
<dbReference type="InterPro" id="IPR035892">
    <property type="entry name" value="C2_domain_sf"/>
</dbReference>
<dbReference type="Pfam" id="PF00168">
    <property type="entry name" value="C2"/>
    <property type="match status" value="1"/>
</dbReference>
<protein>
    <submittedName>
        <fullName evidence="3">WD40 domain containing protein</fullName>
    </submittedName>
</protein>
<dbReference type="Proteomes" id="UP000217199">
    <property type="component" value="Unassembled WGS sequence"/>
</dbReference>
<dbReference type="SUPFAM" id="SSF49562">
    <property type="entry name" value="C2 domain (Calcium/lipid-binding domain, CaLB)"/>
    <property type="match status" value="1"/>
</dbReference>
<dbReference type="STRING" id="2282107.A0A286U616"/>
<dbReference type="SMART" id="SM00239">
    <property type="entry name" value="C2"/>
    <property type="match status" value="1"/>
</dbReference>
<proteinExistence type="predicted"/>
<keyword evidence="1" id="KW-0175">Coiled coil</keyword>
<dbReference type="AlphaFoldDB" id="A0A286U616"/>
<keyword evidence="4" id="KW-1185">Reference proteome</keyword>
<evidence type="ECO:0000256" key="1">
    <source>
        <dbReference type="SAM" id="Coils"/>
    </source>
</evidence>
<feature type="domain" description="C2" evidence="2">
    <location>
        <begin position="26"/>
        <end position="144"/>
    </location>
</feature>
<evidence type="ECO:0000259" key="2">
    <source>
        <dbReference type="PROSITE" id="PS50004"/>
    </source>
</evidence>